<organism evidence="3 4">
    <name type="scientific">Sulfobacillus harzensis</name>
    <dbReference type="NCBI Taxonomy" id="2729629"/>
    <lineage>
        <taxon>Bacteria</taxon>
        <taxon>Bacillati</taxon>
        <taxon>Bacillota</taxon>
        <taxon>Clostridia</taxon>
        <taxon>Eubacteriales</taxon>
        <taxon>Clostridiales Family XVII. Incertae Sedis</taxon>
        <taxon>Sulfobacillus</taxon>
    </lineage>
</organism>
<keyword evidence="4" id="KW-1185">Reference proteome</keyword>
<feature type="domain" description="Fibronectin type-III" evidence="2">
    <location>
        <begin position="73"/>
        <end position="160"/>
    </location>
</feature>
<protein>
    <recommendedName>
        <fullName evidence="2">Fibronectin type-III domain-containing protein</fullName>
    </recommendedName>
</protein>
<dbReference type="PROSITE" id="PS50853">
    <property type="entry name" value="FN3"/>
    <property type="match status" value="1"/>
</dbReference>
<dbReference type="Gene3D" id="2.60.40.10">
    <property type="entry name" value="Immunoglobulins"/>
    <property type="match status" value="1"/>
</dbReference>
<sequence length="455" mass="45322">MAADNLGPAAVSTTTKYNAPNPAAGHGPSLLLLGAAGLGALVLMRRSSAASTASTSTTTTSTGSGSYSPSLGVPGAPVELQQVGGTATSVTVECAAVTGATQYNWYQYGTNLLLATSPSNVAVIDGLQTNTGYEVYCTAVNINGQQSPPSQPLLVTTGAGSPVVYVNNYGGSGTGSSQTTQPAPSTTTPTQPTLPTGQTLAMAANPASPTTSESTTVTASSTALATYLSQVTSTGNSAPSVSWQWIIRSPSGSVAVNQTLTNTTAQSQETFTPNSAGQWAVTVTCSVGGRTVGQGSIGVTAAVPYTPPANPTNPNDYPSVQPNQPFTPTNLQNPIYKLPSGVVHIGAEVGSQARAQTIARANAVGEGVSLPGLSAAEAGKVVSIVKQHGNAVSGVLPNGVVQLSSTASNAEKVSLLASGAPVSIPGRSAAYVAYLQQLAKEGKLKGVTASGTAIT</sequence>
<dbReference type="Proteomes" id="UP000533476">
    <property type="component" value="Unassembled WGS sequence"/>
</dbReference>
<evidence type="ECO:0000313" key="4">
    <source>
        <dbReference type="Proteomes" id="UP000533476"/>
    </source>
</evidence>
<dbReference type="InterPro" id="IPR013783">
    <property type="entry name" value="Ig-like_fold"/>
</dbReference>
<gene>
    <name evidence="3" type="ORF">HIJ39_07580</name>
</gene>
<evidence type="ECO:0000313" key="3">
    <source>
        <dbReference type="EMBL" id="NMP22211.1"/>
    </source>
</evidence>
<proteinExistence type="predicted"/>
<dbReference type="InterPro" id="IPR036116">
    <property type="entry name" value="FN3_sf"/>
</dbReference>
<evidence type="ECO:0000256" key="1">
    <source>
        <dbReference type="SAM" id="MobiDB-lite"/>
    </source>
</evidence>
<evidence type="ECO:0000259" key="2">
    <source>
        <dbReference type="PROSITE" id="PS50853"/>
    </source>
</evidence>
<feature type="compositionally biased region" description="Low complexity" evidence="1">
    <location>
        <begin position="51"/>
        <end position="66"/>
    </location>
</feature>
<dbReference type="RefSeq" id="WP_169098303.1">
    <property type="nucleotide sequence ID" value="NZ_JABBVZ010000018.1"/>
</dbReference>
<dbReference type="SUPFAM" id="SSF49265">
    <property type="entry name" value="Fibronectin type III"/>
    <property type="match status" value="1"/>
</dbReference>
<dbReference type="SMART" id="SM00060">
    <property type="entry name" value="FN3"/>
    <property type="match status" value="1"/>
</dbReference>
<comment type="caution">
    <text evidence="3">The sequence shown here is derived from an EMBL/GenBank/DDBJ whole genome shotgun (WGS) entry which is preliminary data.</text>
</comment>
<feature type="compositionally biased region" description="Low complexity" evidence="1">
    <location>
        <begin position="175"/>
        <end position="216"/>
    </location>
</feature>
<feature type="region of interest" description="Disordered" evidence="1">
    <location>
        <begin position="51"/>
        <end position="72"/>
    </location>
</feature>
<feature type="region of interest" description="Disordered" evidence="1">
    <location>
        <begin position="169"/>
        <end position="216"/>
    </location>
</feature>
<name>A0A7Y0L3V9_9FIRM</name>
<dbReference type="InterPro" id="IPR003961">
    <property type="entry name" value="FN3_dom"/>
</dbReference>
<reference evidence="3 4" key="1">
    <citation type="submission" date="2020-04" db="EMBL/GenBank/DDBJ databases">
        <authorList>
            <person name="Zhang R."/>
            <person name="Schippers A."/>
        </authorList>
    </citation>
    <scope>NUCLEOTIDE SEQUENCE [LARGE SCALE GENOMIC DNA]</scope>
    <source>
        <strain evidence="3 4">DSM 109850</strain>
    </source>
</reference>
<accession>A0A7Y0L3V9</accession>
<dbReference type="AlphaFoldDB" id="A0A7Y0L3V9"/>
<dbReference type="EMBL" id="JABBVZ010000018">
    <property type="protein sequence ID" value="NMP22211.1"/>
    <property type="molecule type" value="Genomic_DNA"/>
</dbReference>